<evidence type="ECO:0000256" key="3">
    <source>
        <dbReference type="ARBA" id="ARBA00023125"/>
    </source>
</evidence>
<evidence type="ECO:0000313" key="6">
    <source>
        <dbReference type="EMBL" id="RKQ91983.1"/>
    </source>
</evidence>
<dbReference type="Gene3D" id="1.10.10.10">
    <property type="entry name" value="Winged helix-like DNA-binding domain superfamily/Winged helix DNA-binding domain"/>
    <property type="match status" value="1"/>
</dbReference>
<dbReference type="Proteomes" id="UP000278962">
    <property type="component" value="Unassembled WGS sequence"/>
</dbReference>
<dbReference type="Gene3D" id="3.40.190.290">
    <property type="match status" value="1"/>
</dbReference>
<comment type="caution">
    <text evidence="6">The sequence shown here is derived from an EMBL/GenBank/DDBJ whole genome shotgun (WGS) entry which is preliminary data.</text>
</comment>
<evidence type="ECO:0000259" key="5">
    <source>
        <dbReference type="PROSITE" id="PS50931"/>
    </source>
</evidence>
<sequence length="268" mass="27768">MDLRFLRTFVRVVRLGSFSAAARELGYTQSGVSQHIAVLESDVGVPLLTRRPVGVTEAGARLLEHAEPILLRLDAARADVARVAAGPPSQLRIGATPLAAGFAAELVAPALAVTVRVGARDAIARAVAVGELDAGVVDGVAAPNDPLRLPETGARVARSQEEPLAVAAPLDHPLAGHAIQMEVLVDARWIDAPEICAPLPELASLARAEGFRPALTYEGSDVAGLLALVAAGHGLALLPQRALDGVAALPVAGPALVHRTEWLQDNYG</sequence>
<comment type="similarity">
    <text evidence="1">Belongs to the LysR transcriptional regulatory family.</text>
</comment>
<dbReference type="FunFam" id="1.10.10.10:FF:000001">
    <property type="entry name" value="LysR family transcriptional regulator"/>
    <property type="match status" value="1"/>
</dbReference>
<proteinExistence type="inferred from homology"/>
<evidence type="ECO:0000256" key="2">
    <source>
        <dbReference type="ARBA" id="ARBA00023015"/>
    </source>
</evidence>
<accession>A0A660LDV8</accession>
<dbReference type="CDD" id="cd05466">
    <property type="entry name" value="PBP2_LTTR_substrate"/>
    <property type="match status" value="1"/>
</dbReference>
<gene>
    <name evidence="6" type="ORF">C8N24_1822</name>
</gene>
<organism evidence="6 7">
    <name type="scientific">Solirubrobacter pauli</name>
    <dbReference type="NCBI Taxonomy" id="166793"/>
    <lineage>
        <taxon>Bacteria</taxon>
        <taxon>Bacillati</taxon>
        <taxon>Actinomycetota</taxon>
        <taxon>Thermoleophilia</taxon>
        <taxon>Solirubrobacterales</taxon>
        <taxon>Solirubrobacteraceae</taxon>
        <taxon>Solirubrobacter</taxon>
    </lineage>
</organism>
<protein>
    <submittedName>
        <fullName evidence="6">DNA-binding transcriptional LysR family regulator</fullName>
    </submittedName>
</protein>
<dbReference type="SUPFAM" id="SSF46785">
    <property type="entry name" value="Winged helix' DNA-binding domain"/>
    <property type="match status" value="1"/>
</dbReference>
<dbReference type="InterPro" id="IPR036390">
    <property type="entry name" value="WH_DNA-bd_sf"/>
</dbReference>
<dbReference type="PANTHER" id="PTHR30346">
    <property type="entry name" value="TRANSCRIPTIONAL DUAL REGULATOR HCAR-RELATED"/>
    <property type="match status" value="1"/>
</dbReference>
<dbReference type="EMBL" id="RBIL01000001">
    <property type="protein sequence ID" value="RKQ91983.1"/>
    <property type="molecule type" value="Genomic_DNA"/>
</dbReference>
<dbReference type="PANTHER" id="PTHR30346:SF29">
    <property type="entry name" value="LYSR SUBSTRATE-BINDING"/>
    <property type="match status" value="1"/>
</dbReference>
<evidence type="ECO:0000313" key="7">
    <source>
        <dbReference type="Proteomes" id="UP000278962"/>
    </source>
</evidence>
<dbReference type="GO" id="GO:0003677">
    <property type="term" value="F:DNA binding"/>
    <property type="evidence" value="ECO:0007669"/>
    <property type="project" value="UniProtKB-KW"/>
</dbReference>
<dbReference type="InterPro" id="IPR036388">
    <property type="entry name" value="WH-like_DNA-bd_sf"/>
</dbReference>
<dbReference type="InterPro" id="IPR005119">
    <property type="entry name" value="LysR_subst-bd"/>
</dbReference>
<dbReference type="InterPro" id="IPR000847">
    <property type="entry name" value="LysR_HTH_N"/>
</dbReference>
<name>A0A660LDV8_9ACTN</name>
<keyword evidence="3 6" id="KW-0238">DNA-binding</keyword>
<feature type="domain" description="HTH lysR-type" evidence="5">
    <location>
        <begin position="1"/>
        <end position="56"/>
    </location>
</feature>
<dbReference type="GO" id="GO:0003700">
    <property type="term" value="F:DNA-binding transcription factor activity"/>
    <property type="evidence" value="ECO:0007669"/>
    <property type="project" value="InterPro"/>
</dbReference>
<evidence type="ECO:0000256" key="1">
    <source>
        <dbReference type="ARBA" id="ARBA00009437"/>
    </source>
</evidence>
<dbReference type="Pfam" id="PF00126">
    <property type="entry name" value="HTH_1"/>
    <property type="match status" value="1"/>
</dbReference>
<dbReference type="PROSITE" id="PS50931">
    <property type="entry name" value="HTH_LYSR"/>
    <property type="match status" value="1"/>
</dbReference>
<keyword evidence="4" id="KW-0804">Transcription</keyword>
<keyword evidence="2" id="KW-0805">Transcription regulation</keyword>
<dbReference type="Pfam" id="PF03466">
    <property type="entry name" value="LysR_substrate"/>
    <property type="match status" value="1"/>
</dbReference>
<keyword evidence="7" id="KW-1185">Reference proteome</keyword>
<dbReference type="OrthoDB" id="4131546at2"/>
<dbReference type="PRINTS" id="PR00039">
    <property type="entry name" value="HTHLYSR"/>
</dbReference>
<dbReference type="SUPFAM" id="SSF53850">
    <property type="entry name" value="Periplasmic binding protein-like II"/>
    <property type="match status" value="1"/>
</dbReference>
<dbReference type="RefSeq" id="WP_121249728.1">
    <property type="nucleotide sequence ID" value="NZ_RBIL01000001.1"/>
</dbReference>
<dbReference type="GO" id="GO:0032993">
    <property type="term" value="C:protein-DNA complex"/>
    <property type="evidence" value="ECO:0007669"/>
    <property type="project" value="TreeGrafter"/>
</dbReference>
<evidence type="ECO:0000256" key="4">
    <source>
        <dbReference type="ARBA" id="ARBA00023163"/>
    </source>
</evidence>
<dbReference type="AlphaFoldDB" id="A0A660LDV8"/>
<reference evidence="6 7" key="1">
    <citation type="submission" date="2018-10" db="EMBL/GenBank/DDBJ databases">
        <title>Genomic Encyclopedia of Archaeal and Bacterial Type Strains, Phase II (KMG-II): from individual species to whole genera.</title>
        <authorList>
            <person name="Goeker M."/>
        </authorList>
    </citation>
    <scope>NUCLEOTIDE SEQUENCE [LARGE SCALE GENOMIC DNA]</scope>
    <source>
        <strain evidence="6 7">DSM 14954</strain>
    </source>
</reference>